<evidence type="ECO:0000313" key="2">
    <source>
        <dbReference type="EMBL" id="CAB4568742.1"/>
    </source>
</evidence>
<sequence length="109" mass="11903">MITPCIETLVGSNGFGGWCPSLGQHLKCLLRNGSLTTNAEFNSAIREWLLLDAAHAQVPHKSRNEINVARVDDDNDRHPFSHESTPNGEPSQRSTVANVLTGSRRNLVG</sequence>
<gene>
    <name evidence="2" type="ORF">UFOPK1603_01031</name>
</gene>
<evidence type="ECO:0000256" key="1">
    <source>
        <dbReference type="SAM" id="MobiDB-lite"/>
    </source>
</evidence>
<protein>
    <submittedName>
        <fullName evidence="2">Unannotated protein</fullName>
    </submittedName>
</protein>
<name>A0A6J6DXC7_9ZZZZ</name>
<reference evidence="2" key="1">
    <citation type="submission" date="2020-05" db="EMBL/GenBank/DDBJ databases">
        <authorList>
            <person name="Chiriac C."/>
            <person name="Salcher M."/>
            <person name="Ghai R."/>
            <person name="Kavagutti S V."/>
        </authorList>
    </citation>
    <scope>NUCLEOTIDE SEQUENCE</scope>
</reference>
<feature type="compositionally biased region" description="Polar residues" evidence="1">
    <location>
        <begin position="82"/>
        <end position="109"/>
    </location>
</feature>
<dbReference type="EMBL" id="CAEZTG010000089">
    <property type="protein sequence ID" value="CAB4568742.1"/>
    <property type="molecule type" value="Genomic_DNA"/>
</dbReference>
<organism evidence="2">
    <name type="scientific">freshwater metagenome</name>
    <dbReference type="NCBI Taxonomy" id="449393"/>
    <lineage>
        <taxon>unclassified sequences</taxon>
        <taxon>metagenomes</taxon>
        <taxon>ecological metagenomes</taxon>
    </lineage>
</organism>
<accession>A0A6J6DXC7</accession>
<proteinExistence type="predicted"/>
<feature type="compositionally biased region" description="Basic and acidic residues" evidence="1">
    <location>
        <begin position="70"/>
        <end position="81"/>
    </location>
</feature>
<dbReference type="AlphaFoldDB" id="A0A6J6DXC7"/>
<feature type="region of interest" description="Disordered" evidence="1">
    <location>
        <begin position="61"/>
        <end position="109"/>
    </location>
</feature>